<comment type="caution">
    <text evidence="1">The sequence shown here is derived from an EMBL/GenBank/DDBJ whole genome shotgun (WGS) entry which is preliminary data.</text>
</comment>
<dbReference type="OrthoDB" id="6424749at2759"/>
<dbReference type="EMBL" id="BMAV01012083">
    <property type="protein sequence ID" value="GFY58458.1"/>
    <property type="molecule type" value="Genomic_DNA"/>
</dbReference>
<organism evidence="1 2">
    <name type="scientific">Trichonephila inaurata madagascariensis</name>
    <dbReference type="NCBI Taxonomy" id="2747483"/>
    <lineage>
        <taxon>Eukaryota</taxon>
        <taxon>Metazoa</taxon>
        <taxon>Ecdysozoa</taxon>
        <taxon>Arthropoda</taxon>
        <taxon>Chelicerata</taxon>
        <taxon>Arachnida</taxon>
        <taxon>Araneae</taxon>
        <taxon>Araneomorphae</taxon>
        <taxon>Entelegynae</taxon>
        <taxon>Araneoidea</taxon>
        <taxon>Nephilidae</taxon>
        <taxon>Trichonephila</taxon>
        <taxon>Trichonephila inaurata</taxon>
    </lineage>
</organism>
<accession>A0A8X7C993</accession>
<protein>
    <submittedName>
        <fullName evidence="1">Uncharacterized protein</fullName>
    </submittedName>
</protein>
<keyword evidence="2" id="KW-1185">Reference proteome</keyword>
<proteinExistence type="predicted"/>
<dbReference type="Proteomes" id="UP000886998">
    <property type="component" value="Unassembled WGS sequence"/>
</dbReference>
<evidence type="ECO:0000313" key="1">
    <source>
        <dbReference type="EMBL" id="GFY58458.1"/>
    </source>
</evidence>
<name>A0A8X7C993_9ARAC</name>
<dbReference type="AlphaFoldDB" id="A0A8X7C993"/>
<sequence>MDELDIPSQIEQLLLPINPLGASRILYNLDLMSHVLKSQNRTATCSMRNRRLSIPPPLFGGPQESVLCFVSAPKTGFRVPASTLLNPTLTDGSKLIIDDVPVAGVYSEHFFHYLSLGTTKTTFADEVEAIKVALAFLNARPSLSVQTVIFLNSQAAILAFAECSQTIGSISVLEYRHLLGEMHTKY</sequence>
<reference evidence="1" key="1">
    <citation type="submission" date="2020-08" db="EMBL/GenBank/DDBJ databases">
        <title>Multicomponent nature underlies the extraordinary mechanical properties of spider dragline silk.</title>
        <authorList>
            <person name="Kono N."/>
            <person name="Nakamura H."/>
            <person name="Mori M."/>
            <person name="Yoshida Y."/>
            <person name="Ohtoshi R."/>
            <person name="Malay A.D."/>
            <person name="Moran D.A.P."/>
            <person name="Tomita M."/>
            <person name="Numata K."/>
            <person name="Arakawa K."/>
        </authorList>
    </citation>
    <scope>NUCLEOTIDE SEQUENCE</scope>
</reference>
<gene>
    <name evidence="1" type="ORF">TNIN_423351</name>
</gene>
<evidence type="ECO:0000313" key="2">
    <source>
        <dbReference type="Proteomes" id="UP000886998"/>
    </source>
</evidence>